<name>A0A0E3V139_9BURK</name>
<dbReference type="InterPro" id="IPR000073">
    <property type="entry name" value="AB_hydrolase_1"/>
</dbReference>
<dbReference type="Proteomes" id="UP000061135">
    <property type="component" value="Chromosome"/>
</dbReference>
<dbReference type="InterPro" id="IPR050228">
    <property type="entry name" value="Carboxylesterase_BioH"/>
</dbReference>
<dbReference type="AlphaFoldDB" id="A0A0E3V139"/>
<organism evidence="2 3">
    <name type="scientific">Polynucleobacter duraquae</name>
    <dbReference type="NCBI Taxonomy" id="1835254"/>
    <lineage>
        <taxon>Bacteria</taxon>
        <taxon>Pseudomonadati</taxon>
        <taxon>Pseudomonadota</taxon>
        <taxon>Betaproteobacteria</taxon>
        <taxon>Burkholderiales</taxon>
        <taxon>Burkholderiaceae</taxon>
        <taxon>Polynucleobacter</taxon>
    </lineage>
</organism>
<sequence length="338" mass="37844">MKRKLYDSLVDLRLTVSKVLGFAQEIKQITPITTMDGFGFAQDISHTPSDVIELPPKEELIRPNVPLKSKIDLTSLETRYFDIADEGGNRKLAYSISGNINAEKILLCLPGLLETKDSFTVLHTYFLRFEDCKVVSVDFPGRGDSESIALSQNYTMSLYLSDIKSLIKILLINHSSNTQFTLLGTSMGGVLAMYLTQSLGKRISEIILNDIALTVNWTALYSLYKSMKNEVGFKEVKQLAKDLRVDERAFADVQLPGHFDLSYKADVWGMNFHEAMEGYKGKVALIYGADSKICTRQRVRSAKAAIPGLITLEIEDAGHPVPFTPQVCEFIQLQMKLK</sequence>
<dbReference type="SUPFAM" id="SSF53474">
    <property type="entry name" value="alpha/beta-Hydrolases"/>
    <property type="match status" value="1"/>
</dbReference>
<dbReference type="EMBL" id="CP007501">
    <property type="protein sequence ID" value="AKD25138.1"/>
    <property type="molecule type" value="Genomic_DNA"/>
</dbReference>
<dbReference type="PATRIC" id="fig|576611.7.peg.815"/>
<reference evidence="2 3" key="1">
    <citation type="submission" date="2014-03" db="EMBL/GenBank/DDBJ databases">
        <title>Genome of Polynucleobacter strain MWH-MoK4.</title>
        <authorList>
            <person name="Hahn M.W."/>
        </authorList>
    </citation>
    <scope>NUCLEOTIDE SEQUENCE [LARGE SCALE GENOMIC DNA]</scope>
    <source>
        <strain evidence="2 3">MWH-MoK4</strain>
    </source>
</reference>
<dbReference type="Gene3D" id="3.40.50.1820">
    <property type="entry name" value="alpha/beta hydrolase"/>
    <property type="match status" value="1"/>
</dbReference>
<proteinExistence type="predicted"/>
<keyword evidence="3" id="KW-1185">Reference proteome</keyword>
<gene>
    <name evidence="2" type="ORF">CL55_00008050</name>
</gene>
<dbReference type="Pfam" id="PF00561">
    <property type="entry name" value="Abhydrolase_1"/>
    <property type="match status" value="1"/>
</dbReference>
<dbReference type="STRING" id="1835254.CL55_00008050"/>
<evidence type="ECO:0000313" key="2">
    <source>
        <dbReference type="EMBL" id="AKD25138.1"/>
    </source>
</evidence>
<dbReference type="KEGG" id="pdq:CL55_00008050"/>
<dbReference type="RefSeq" id="WP_170216990.1">
    <property type="nucleotide sequence ID" value="NZ_CP007501.1"/>
</dbReference>
<evidence type="ECO:0000259" key="1">
    <source>
        <dbReference type="Pfam" id="PF00561"/>
    </source>
</evidence>
<dbReference type="PANTHER" id="PTHR43194">
    <property type="entry name" value="HYDROLASE ALPHA/BETA FOLD FAMILY"/>
    <property type="match status" value="1"/>
</dbReference>
<dbReference type="InterPro" id="IPR029058">
    <property type="entry name" value="AB_hydrolase_fold"/>
</dbReference>
<feature type="domain" description="AB hydrolase-1" evidence="1">
    <location>
        <begin position="105"/>
        <end position="211"/>
    </location>
</feature>
<dbReference type="HOGENOM" id="CLU_820984_0_0_4"/>
<accession>A0A0E3V139</accession>
<evidence type="ECO:0000313" key="3">
    <source>
        <dbReference type="Proteomes" id="UP000061135"/>
    </source>
</evidence>
<protein>
    <recommendedName>
        <fullName evidence="1">AB hydrolase-1 domain-containing protein</fullName>
    </recommendedName>
</protein>
<dbReference type="PANTHER" id="PTHR43194:SF2">
    <property type="entry name" value="PEROXISOMAL MEMBRANE PROTEIN LPX1"/>
    <property type="match status" value="1"/>
</dbReference>